<dbReference type="PROSITE" id="PS00027">
    <property type="entry name" value="HOMEOBOX_1"/>
    <property type="match status" value="1"/>
</dbReference>
<sequence length="194" mass="21887">NSAKGWLTANGRKKRVPYTKYQLLELEKEFHYNQYLSRERRQEVAKAVSLSDRQVKIWFQNRRMKWKKEKKEEKVRDNLSIPPPPHLYNHNTGGLHQSHFSALSHYPAIIGHHHPPSGGIGAHAAHFNGSMTSHGPSASQFQHAPYSSGHSAMSSQMAAVDFFSSFQHHHGYPVAHVARDPSAAAALQLGCMYN</sequence>
<keyword evidence="4 6" id="KW-0371">Homeobox</keyword>
<dbReference type="SUPFAM" id="SSF46689">
    <property type="entry name" value="Homeodomain-like"/>
    <property type="match status" value="1"/>
</dbReference>
<evidence type="ECO:0000256" key="6">
    <source>
        <dbReference type="PROSITE-ProRule" id="PRU00108"/>
    </source>
</evidence>
<accession>Q26478</accession>
<name>Q26478_STYCL</name>
<feature type="compositionally biased region" description="Polar residues" evidence="8">
    <location>
        <begin position="129"/>
        <end position="142"/>
    </location>
</feature>
<evidence type="ECO:0000256" key="2">
    <source>
        <dbReference type="ARBA" id="ARBA00006317"/>
    </source>
</evidence>
<proteinExistence type="evidence at transcript level"/>
<feature type="region of interest" description="Disordered" evidence="8">
    <location>
        <begin position="115"/>
        <end position="148"/>
    </location>
</feature>
<dbReference type="InterPro" id="IPR020479">
    <property type="entry name" value="HD_metazoa"/>
</dbReference>
<dbReference type="SMART" id="SM00389">
    <property type="entry name" value="HOX"/>
    <property type="match status" value="1"/>
</dbReference>
<dbReference type="InterPro" id="IPR009057">
    <property type="entry name" value="Homeodomain-like_sf"/>
</dbReference>
<dbReference type="EMBL" id="U05571">
    <property type="protein sequence ID" value="AAA16226.1"/>
    <property type="molecule type" value="mRNA"/>
</dbReference>
<feature type="DNA-binding region" description="Homeobox" evidence="6">
    <location>
        <begin position="11"/>
        <end position="70"/>
    </location>
</feature>
<dbReference type="InterPro" id="IPR017970">
    <property type="entry name" value="Homeobox_CS"/>
</dbReference>
<comment type="subcellular location">
    <subcellularLocation>
        <location evidence="1 6 7">Nucleus</location>
    </subcellularLocation>
</comment>
<protein>
    <submittedName>
        <fullName evidence="10">Homeobox protein</fullName>
    </submittedName>
</protein>
<evidence type="ECO:0000256" key="4">
    <source>
        <dbReference type="ARBA" id="ARBA00023155"/>
    </source>
</evidence>
<evidence type="ECO:0000256" key="1">
    <source>
        <dbReference type="ARBA" id="ARBA00004123"/>
    </source>
</evidence>
<dbReference type="AlphaFoldDB" id="Q26478"/>
<evidence type="ECO:0000256" key="7">
    <source>
        <dbReference type="RuleBase" id="RU000682"/>
    </source>
</evidence>
<dbReference type="PANTHER" id="PTHR45874:SF4">
    <property type="entry name" value="HOMEOBOX PROTEIN ABDOMINAL-B"/>
    <property type="match status" value="1"/>
</dbReference>
<evidence type="ECO:0000256" key="5">
    <source>
        <dbReference type="ARBA" id="ARBA00023242"/>
    </source>
</evidence>
<evidence type="ECO:0000256" key="8">
    <source>
        <dbReference type="SAM" id="MobiDB-lite"/>
    </source>
</evidence>
<dbReference type="PROSITE" id="PS50071">
    <property type="entry name" value="HOMEOBOX_2"/>
    <property type="match status" value="1"/>
</dbReference>
<reference evidence="10" key="1">
    <citation type="submission" date="1994-01" db="EMBL/GenBank/DDBJ databases">
        <title>Identification of an Antennapedia-like Homeobox Gene in the Ascidians Styela clava and plicata.</title>
        <authorList>
            <person name="Ge T."/>
            <person name="Lee H."/>
            <person name="Tomlinson C.R."/>
        </authorList>
    </citation>
    <scope>NUCLEOTIDE SEQUENCE</scope>
    <source>
        <strain evidence="10">Ascidian</strain>
    </source>
</reference>
<dbReference type="Pfam" id="PF00046">
    <property type="entry name" value="Homeodomain"/>
    <property type="match status" value="1"/>
</dbReference>
<dbReference type="CDD" id="cd00086">
    <property type="entry name" value="homeodomain"/>
    <property type="match status" value="1"/>
</dbReference>
<dbReference type="Gene3D" id="1.10.10.60">
    <property type="entry name" value="Homeodomain-like"/>
    <property type="match status" value="1"/>
</dbReference>
<organism evidence="10">
    <name type="scientific">Styela clava</name>
    <name type="common">Sea squirt</name>
    <dbReference type="NCBI Taxonomy" id="7725"/>
    <lineage>
        <taxon>Eukaryota</taxon>
        <taxon>Metazoa</taxon>
        <taxon>Chordata</taxon>
        <taxon>Tunicata</taxon>
        <taxon>Ascidiacea</taxon>
        <taxon>Stolidobranchia</taxon>
        <taxon>Styelidae</taxon>
        <taxon>Styela</taxon>
    </lineage>
</organism>
<evidence type="ECO:0000256" key="3">
    <source>
        <dbReference type="ARBA" id="ARBA00023125"/>
    </source>
</evidence>
<dbReference type="PANTHER" id="PTHR45874">
    <property type="entry name" value="HOMEOBOX PROTEIN ABDOMINAL-B"/>
    <property type="match status" value="1"/>
</dbReference>
<keyword evidence="3 6" id="KW-0238">DNA-binding</keyword>
<dbReference type="GO" id="GO:0000978">
    <property type="term" value="F:RNA polymerase II cis-regulatory region sequence-specific DNA binding"/>
    <property type="evidence" value="ECO:0007669"/>
    <property type="project" value="TreeGrafter"/>
</dbReference>
<dbReference type="InterPro" id="IPR001356">
    <property type="entry name" value="HD"/>
</dbReference>
<feature type="non-terminal residue" evidence="10">
    <location>
        <position position="1"/>
    </location>
</feature>
<dbReference type="GO" id="GO:0000981">
    <property type="term" value="F:DNA-binding transcription factor activity, RNA polymerase II-specific"/>
    <property type="evidence" value="ECO:0007669"/>
    <property type="project" value="InterPro"/>
</dbReference>
<dbReference type="GO" id="GO:0005634">
    <property type="term" value="C:nucleus"/>
    <property type="evidence" value="ECO:0007669"/>
    <property type="project" value="UniProtKB-SubCell"/>
</dbReference>
<keyword evidence="5 6" id="KW-0539">Nucleus</keyword>
<dbReference type="PRINTS" id="PR00024">
    <property type="entry name" value="HOMEOBOX"/>
</dbReference>
<comment type="similarity">
    <text evidence="2">Belongs to the Abd-B homeobox family.</text>
</comment>
<evidence type="ECO:0000259" key="9">
    <source>
        <dbReference type="PROSITE" id="PS50071"/>
    </source>
</evidence>
<evidence type="ECO:0000313" key="10">
    <source>
        <dbReference type="EMBL" id="AAA16226.1"/>
    </source>
</evidence>
<dbReference type="InterPro" id="IPR046333">
    <property type="entry name" value="HXA10/ABDB-like"/>
</dbReference>
<feature type="domain" description="Homeobox" evidence="9">
    <location>
        <begin position="9"/>
        <end position="69"/>
    </location>
</feature>